<keyword evidence="2" id="KW-0472">Membrane</keyword>
<reference evidence="3" key="1">
    <citation type="journal article" date="2020" name="Nature">
        <title>Giant virus diversity and host interactions through global metagenomics.</title>
        <authorList>
            <person name="Schulz F."/>
            <person name="Roux S."/>
            <person name="Paez-Espino D."/>
            <person name="Jungbluth S."/>
            <person name="Walsh D.A."/>
            <person name="Denef V.J."/>
            <person name="McMahon K.D."/>
            <person name="Konstantinidis K.T."/>
            <person name="Eloe-Fadrosh E.A."/>
            <person name="Kyrpides N.C."/>
            <person name="Woyke T."/>
        </authorList>
    </citation>
    <scope>NUCLEOTIDE SEQUENCE</scope>
    <source>
        <strain evidence="3">GVMAG-M-3300023174-130</strain>
    </source>
</reference>
<protein>
    <submittedName>
        <fullName evidence="3">Uncharacterized protein</fullName>
    </submittedName>
</protein>
<dbReference type="EMBL" id="MN739550">
    <property type="protein sequence ID" value="QHT12752.1"/>
    <property type="molecule type" value="Genomic_DNA"/>
</dbReference>
<keyword evidence="2" id="KW-1133">Transmembrane helix</keyword>
<evidence type="ECO:0000256" key="1">
    <source>
        <dbReference type="SAM" id="MobiDB-lite"/>
    </source>
</evidence>
<feature type="transmembrane region" description="Helical" evidence="2">
    <location>
        <begin position="63"/>
        <end position="85"/>
    </location>
</feature>
<accession>A0A6C0D8Q9</accession>
<evidence type="ECO:0000256" key="2">
    <source>
        <dbReference type="SAM" id="Phobius"/>
    </source>
</evidence>
<feature type="region of interest" description="Disordered" evidence="1">
    <location>
        <begin position="178"/>
        <end position="209"/>
    </location>
</feature>
<sequence>MDSSDSSKKGFFKHVFNFDNDSKSDILNIIQYTLIAIIPVIVLNKGMQKYVPEADEKKGSVEILAEVLIQIIVMFVGLLIIHRIITYVPTYSGMEYPEFSIIFIILAILMITLSLQTKLGEKVSILVDRLTDLWEGKTDKKSGKNGKGKGNGNVKVSQPISGQNMGITMPLNTMPSNQSAMNQSLYGGSTSISQLPSDSSGQNYSQSTQQLPNYNNMYQQDTTPLVGAATPGMAEPFSEPMAANSVLGGGAFGSW</sequence>
<feature type="transmembrane region" description="Helical" evidence="2">
    <location>
        <begin position="26"/>
        <end position="43"/>
    </location>
</feature>
<evidence type="ECO:0000313" key="3">
    <source>
        <dbReference type="EMBL" id="QHT12752.1"/>
    </source>
</evidence>
<proteinExistence type="predicted"/>
<name>A0A6C0D8Q9_9ZZZZ</name>
<feature type="transmembrane region" description="Helical" evidence="2">
    <location>
        <begin position="97"/>
        <end position="115"/>
    </location>
</feature>
<dbReference type="AlphaFoldDB" id="A0A6C0D8Q9"/>
<organism evidence="3">
    <name type="scientific">viral metagenome</name>
    <dbReference type="NCBI Taxonomy" id="1070528"/>
    <lineage>
        <taxon>unclassified sequences</taxon>
        <taxon>metagenomes</taxon>
        <taxon>organismal metagenomes</taxon>
    </lineage>
</organism>
<keyword evidence="2" id="KW-0812">Transmembrane</keyword>